<dbReference type="InterPro" id="IPR051913">
    <property type="entry name" value="GH2_Domain-Containing"/>
</dbReference>
<dbReference type="Gene3D" id="2.60.40.10">
    <property type="entry name" value="Immunoglobulins"/>
    <property type="match status" value="3"/>
</dbReference>
<sequence length="819" mass="91253">MLLDEQWRFQLGEWLLEHRAVPDYAQVDYDDSDWQELDLPHDWSIGLPPNDRRDQFQDGVGWYRKTLRLDSAWLGQRVVVEFEGVYCNPEVFVNGRKAGQHAYGYTPFTVDLTEYLKDLSVGDPVLIAVRVDNSQQPSARWGFSGSGIYRHVWLHVFGPTHIVADGINAVTTALDTESGGEATLRVETHLRSFEKTLGRLRNVRVRLSVLDLQEYGACVATAEVTDVLVSAEQRLVGTLKIPNPRAWSPESPSLYRVVAQLYNEAGALLDEYSVVTGIRTLAWSFERGLELNGKSIKLNGGNIHHDTGILGAAAFDRAEGLKVQWLKKAGFNAVRTAHNPHSRAFLEACDKLGLLVVDEIFDVWTTAKAAHDYRKLWDEWHQHDLETWVRRDRHHPSVVLWSIGNEIPESGKPEGEAIARELSGLVRALDSTRPVTMGQDVPWAGGGWTSLDPVFSLLDIAGYNYSLVSRDASLELAEGDDFKVYPGPPRYIADLERAPDRIMYASESFQSEVFTNWLVARDHAHVLGDFVWTALDYLGDGGLGLPHMKGVENAHWWRNAYCGDIDLTGWRKPVSHYREILWHGAEPAGKKLYMAVHVPPPALPEGAESADLDMKGNWIGAWAVEPLLPTWNWPGREGELLTVEVYSRYEAVRLYLNGEKIGEQSTTETDRYKTRFTLPYMPGRLVAVGLSEGNEVERFELKTVGAPVKLRAVADRAVGYADGQDIFFVTIEALDEADQWNLWAAHAIEVDVEGAGALIGLGTGNSVGGTSYPESHFALFQGRALAAIRTTRESGPITVRVTSAGGLAGAELRLETRPR</sequence>
<dbReference type="InterPro" id="IPR006104">
    <property type="entry name" value="Glyco_hydro_2_N"/>
</dbReference>
<dbReference type="GO" id="GO:0005975">
    <property type="term" value="P:carbohydrate metabolic process"/>
    <property type="evidence" value="ECO:0007669"/>
    <property type="project" value="InterPro"/>
</dbReference>
<dbReference type="Pfam" id="PF02836">
    <property type="entry name" value="Glyco_hydro_2_C"/>
    <property type="match status" value="1"/>
</dbReference>
<dbReference type="SUPFAM" id="SSF51445">
    <property type="entry name" value="(Trans)glycosidases"/>
    <property type="match status" value="1"/>
</dbReference>
<comment type="similarity">
    <text evidence="1">Belongs to the glycosyl hydrolase 2 family.</text>
</comment>
<evidence type="ECO:0000313" key="10">
    <source>
        <dbReference type="Proteomes" id="UP000070058"/>
    </source>
</evidence>
<evidence type="ECO:0000313" key="9">
    <source>
        <dbReference type="EMBL" id="KXU37223.1"/>
    </source>
</evidence>
<evidence type="ECO:0000256" key="3">
    <source>
        <dbReference type="ARBA" id="ARBA00023295"/>
    </source>
</evidence>
<feature type="domain" description="Glycoside hydrolase family 2" evidence="8">
    <location>
        <begin position="710"/>
        <end position="805"/>
    </location>
</feature>
<dbReference type="InterPro" id="IPR036156">
    <property type="entry name" value="Beta-gal/glucu_dom_sf"/>
</dbReference>
<dbReference type="Pfam" id="PF18565">
    <property type="entry name" value="Glyco_hydro2_C5"/>
    <property type="match status" value="1"/>
</dbReference>
<dbReference type="InterPro" id="IPR006102">
    <property type="entry name" value="Ig-like_GH2"/>
</dbReference>
<dbReference type="PANTHER" id="PTHR42732:SF1">
    <property type="entry name" value="BETA-MANNOSIDASE"/>
    <property type="match status" value="1"/>
</dbReference>
<dbReference type="SUPFAM" id="SSF49303">
    <property type="entry name" value="beta-Galactosidase/glucuronidase domain"/>
    <property type="match status" value="1"/>
</dbReference>
<evidence type="ECO:0000259" key="8">
    <source>
        <dbReference type="Pfam" id="PF18565"/>
    </source>
</evidence>
<reference evidence="10" key="1">
    <citation type="submission" date="2016-02" db="EMBL/GenBank/DDBJ databases">
        <authorList>
            <person name="Sanders J.G."/>
            <person name="Lin J.Y."/>
            <person name="Wertz J.T."/>
            <person name="Russell J.A."/>
            <person name="Moreau C.S."/>
            <person name="Powell S."/>
        </authorList>
    </citation>
    <scope>NUCLEOTIDE SEQUENCE [LARGE SCALE GENOMIC DNA]</scope>
    <source>
        <strain evidence="10">CAG34</strain>
    </source>
</reference>
<dbReference type="Pfam" id="PF00703">
    <property type="entry name" value="Glyco_hydro_2"/>
    <property type="match status" value="1"/>
</dbReference>
<evidence type="ECO:0000259" key="7">
    <source>
        <dbReference type="Pfam" id="PF16355"/>
    </source>
</evidence>
<evidence type="ECO:0000259" key="5">
    <source>
        <dbReference type="Pfam" id="PF02836"/>
    </source>
</evidence>
<proteinExistence type="inferred from homology"/>
<keyword evidence="3" id="KW-0326">Glycosidase</keyword>
<dbReference type="PRINTS" id="PR00132">
    <property type="entry name" value="GLHYDRLASE2"/>
</dbReference>
<dbReference type="Pfam" id="PF16355">
    <property type="entry name" value="DUF4982"/>
    <property type="match status" value="1"/>
</dbReference>
<dbReference type="PANTHER" id="PTHR42732">
    <property type="entry name" value="BETA-GALACTOSIDASE"/>
    <property type="match status" value="1"/>
</dbReference>
<evidence type="ECO:0000259" key="4">
    <source>
        <dbReference type="Pfam" id="PF00703"/>
    </source>
</evidence>
<comment type="caution">
    <text evidence="9">The sequence shown here is derived from an EMBL/GenBank/DDBJ whole genome shotgun (WGS) entry which is preliminary data.</text>
</comment>
<dbReference type="Proteomes" id="UP000070058">
    <property type="component" value="Unassembled WGS sequence"/>
</dbReference>
<keyword evidence="2" id="KW-0378">Hydrolase</keyword>
<feature type="domain" description="Glycosyl hydrolases family 2 sugar binding" evidence="6">
    <location>
        <begin position="55"/>
        <end position="154"/>
    </location>
</feature>
<dbReference type="InterPro" id="IPR032311">
    <property type="entry name" value="DUF4982"/>
</dbReference>
<dbReference type="GO" id="GO:0004553">
    <property type="term" value="F:hydrolase activity, hydrolyzing O-glycosyl compounds"/>
    <property type="evidence" value="ECO:0007669"/>
    <property type="project" value="InterPro"/>
</dbReference>
<feature type="domain" description="Glycoside hydrolase family 2 immunoglobulin-like beta-sandwich" evidence="4">
    <location>
        <begin position="170"/>
        <end position="279"/>
    </location>
</feature>
<dbReference type="InterPro" id="IPR006103">
    <property type="entry name" value="Glyco_hydro_2_cat"/>
</dbReference>
<dbReference type="AlphaFoldDB" id="A0A139SRQ1"/>
<dbReference type="EMBL" id="LSZQ01000019">
    <property type="protein sequence ID" value="KXU37223.1"/>
    <property type="molecule type" value="Genomic_DNA"/>
</dbReference>
<evidence type="ECO:0000256" key="2">
    <source>
        <dbReference type="ARBA" id="ARBA00022801"/>
    </source>
</evidence>
<feature type="domain" description="DUF4982" evidence="7">
    <location>
        <begin position="638"/>
        <end position="696"/>
    </location>
</feature>
<dbReference type="Gene3D" id="2.60.120.260">
    <property type="entry name" value="Galactose-binding domain-like"/>
    <property type="match status" value="1"/>
</dbReference>
<dbReference type="Gene3D" id="3.20.20.80">
    <property type="entry name" value="Glycosidases"/>
    <property type="match status" value="1"/>
</dbReference>
<dbReference type="STRING" id="1548207.AXK11_02655"/>
<organism evidence="9 10">
    <name type="scientific">Cephaloticoccus primus</name>
    <dbReference type="NCBI Taxonomy" id="1548207"/>
    <lineage>
        <taxon>Bacteria</taxon>
        <taxon>Pseudomonadati</taxon>
        <taxon>Verrucomicrobiota</taxon>
        <taxon>Opitutia</taxon>
        <taxon>Opitutales</taxon>
        <taxon>Opitutaceae</taxon>
        <taxon>Cephaloticoccus</taxon>
    </lineage>
</organism>
<feature type="domain" description="Glycoside hydrolase family 2 catalytic" evidence="5">
    <location>
        <begin position="289"/>
        <end position="440"/>
    </location>
</feature>
<evidence type="ECO:0000256" key="1">
    <source>
        <dbReference type="ARBA" id="ARBA00007401"/>
    </source>
</evidence>
<accession>A0A139SRQ1</accession>
<keyword evidence="10" id="KW-1185">Reference proteome</keyword>
<protein>
    <recommendedName>
        <fullName evidence="11">Beta-galactosidase</fullName>
    </recommendedName>
</protein>
<dbReference type="Pfam" id="PF02837">
    <property type="entry name" value="Glyco_hydro_2_N"/>
    <property type="match status" value="1"/>
</dbReference>
<dbReference type="InterPro" id="IPR040605">
    <property type="entry name" value="Glyco_hydro2_dom5"/>
</dbReference>
<evidence type="ECO:0008006" key="11">
    <source>
        <dbReference type="Google" id="ProtNLM"/>
    </source>
</evidence>
<dbReference type="InterPro" id="IPR017853">
    <property type="entry name" value="GH"/>
</dbReference>
<dbReference type="InterPro" id="IPR008979">
    <property type="entry name" value="Galactose-bd-like_sf"/>
</dbReference>
<name>A0A139SRQ1_9BACT</name>
<dbReference type="InterPro" id="IPR013783">
    <property type="entry name" value="Ig-like_fold"/>
</dbReference>
<dbReference type="InterPro" id="IPR006101">
    <property type="entry name" value="Glyco_hydro_2"/>
</dbReference>
<gene>
    <name evidence="9" type="ORF">AXK11_02655</name>
</gene>
<dbReference type="SUPFAM" id="SSF49785">
    <property type="entry name" value="Galactose-binding domain-like"/>
    <property type="match status" value="1"/>
</dbReference>
<evidence type="ECO:0000259" key="6">
    <source>
        <dbReference type="Pfam" id="PF02837"/>
    </source>
</evidence>